<gene>
    <name evidence="2" type="ORF">OA50_05385</name>
</gene>
<evidence type="ECO:0000313" key="3">
    <source>
        <dbReference type="Proteomes" id="UP000030960"/>
    </source>
</evidence>
<comment type="caution">
    <text evidence="2">The sequence shown here is derived from an EMBL/GenBank/DDBJ whole genome shotgun (WGS) entry which is preliminary data.</text>
</comment>
<evidence type="ECO:0000256" key="1">
    <source>
        <dbReference type="SAM" id="SignalP"/>
    </source>
</evidence>
<dbReference type="PROSITE" id="PS51257">
    <property type="entry name" value="PROKAR_LIPOPROTEIN"/>
    <property type="match status" value="1"/>
</dbReference>
<dbReference type="Proteomes" id="UP000030960">
    <property type="component" value="Unassembled WGS sequence"/>
</dbReference>
<feature type="chain" id="PRO_5002081341" description="Lipoprotein" evidence="1">
    <location>
        <begin position="19"/>
        <end position="54"/>
    </location>
</feature>
<feature type="signal peptide" evidence="1">
    <location>
        <begin position="1"/>
        <end position="18"/>
    </location>
</feature>
<accession>A0A0B3RTG5</accession>
<proteinExistence type="predicted"/>
<dbReference type="AlphaFoldDB" id="A0A0B3RTG5"/>
<sequence length="54" mass="5924">MNRIALLFAMLCALASCAQYREPEANCFAFRASHGQAEPECTFTPLQAEDGVDN</sequence>
<evidence type="ECO:0000313" key="2">
    <source>
        <dbReference type="EMBL" id="KHQ50048.1"/>
    </source>
</evidence>
<reference evidence="2 3" key="1">
    <citation type="submission" date="2014-10" db="EMBL/GenBank/DDBJ databases">
        <title>Genome sequence of Ponticoccus sp. strain UMTAT08 isolated from clonal culture of toxic dinoflagellate Alexandrium tamiyavanichii.</title>
        <authorList>
            <person name="Gan H.Y."/>
            <person name="Muhd D.-D."/>
            <person name="Mohd Noor M.E."/>
            <person name="Yeong Y.S."/>
            <person name="Usup G."/>
        </authorList>
    </citation>
    <scope>NUCLEOTIDE SEQUENCE [LARGE SCALE GENOMIC DNA]</scope>
    <source>
        <strain evidence="2 3">UMTAT08</strain>
    </source>
</reference>
<keyword evidence="3" id="KW-1185">Reference proteome</keyword>
<organism evidence="2 3">
    <name type="scientific">Mameliella alba</name>
    <dbReference type="NCBI Taxonomy" id="561184"/>
    <lineage>
        <taxon>Bacteria</taxon>
        <taxon>Pseudomonadati</taxon>
        <taxon>Pseudomonadota</taxon>
        <taxon>Alphaproteobacteria</taxon>
        <taxon>Rhodobacterales</taxon>
        <taxon>Roseobacteraceae</taxon>
        <taxon>Mameliella</taxon>
    </lineage>
</organism>
<dbReference type="RefSeq" id="WP_190285506.1">
    <property type="nucleotide sequence ID" value="NZ_JSUQ01000032.1"/>
</dbReference>
<evidence type="ECO:0008006" key="4">
    <source>
        <dbReference type="Google" id="ProtNLM"/>
    </source>
</evidence>
<dbReference type="EMBL" id="JSUQ01000032">
    <property type="protein sequence ID" value="KHQ50048.1"/>
    <property type="molecule type" value="Genomic_DNA"/>
</dbReference>
<protein>
    <recommendedName>
        <fullName evidence="4">Lipoprotein</fullName>
    </recommendedName>
</protein>
<keyword evidence="1" id="KW-0732">Signal</keyword>
<name>A0A0B3RTG5_9RHOB</name>